<evidence type="ECO:0000313" key="2">
    <source>
        <dbReference type="EMBL" id="NLA55896.1"/>
    </source>
</evidence>
<evidence type="ECO:0000256" key="1">
    <source>
        <dbReference type="SAM" id="Phobius"/>
    </source>
</evidence>
<gene>
    <name evidence="2" type="ORF">GX859_06325</name>
</gene>
<sequence length="55" mass="5865">MKNLPYMLALVAVAFGALLLYLGELDDSPGLGGIGLILMVGSVVLAVRHARRSRR</sequence>
<dbReference type="AlphaFoldDB" id="A0A7X6PMZ0"/>
<feature type="transmembrane region" description="Helical" evidence="1">
    <location>
        <begin position="7"/>
        <end position="23"/>
    </location>
</feature>
<reference evidence="2 3" key="1">
    <citation type="journal article" date="2020" name="Biotechnol. Biofuels">
        <title>New insights from the biogas microbiome by comprehensive genome-resolved metagenomics of nearly 1600 species originating from multiple anaerobic digesters.</title>
        <authorList>
            <person name="Campanaro S."/>
            <person name="Treu L."/>
            <person name="Rodriguez-R L.M."/>
            <person name="Kovalovszki A."/>
            <person name="Ziels R.M."/>
            <person name="Maus I."/>
            <person name="Zhu X."/>
            <person name="Kougias P.G."/>
            <person name="Basile A."/>
            <person name="Luo G."/>
            <person name="Schluter A."/>
            <person name="Konstantinidis K.T."/>
            <person name="Angelidaki I."/>
        </authorList>
    </citation>
    <scope>NUCLEOTIDE SEQUENCE [LARGE SCALE GENOMIC DNA]</scope>
    <source>
        <strain evidence="2">AS15tlH2ME_198</strain>
    </source>
</reference>
<organism evidence="2 3">
    <name type="scientific">Corynebacterium humireducens</name>
    <dbReference type="NCBI Taxonomy" id="1223514"/>
    <lineage>
        <taxon>Bacteria</taxon>
        <taxon>Bacillati</taxon>
        <taxon>Actinomycetota</taxon>
        <taxon>Actinomycetes</taxon>
        <taxon>Mycobacteriales</taxon>
        <taxon>Corynebacteriaceae</taxon>
        <taxon>Corynebacterium</taxon>
    </lineage>
</organism>
<keyword evidence="1" id="KW-1133">Transmembrane helix</keyword>
<keyword evidence="1" id="KW-0812">Transmembrane</keyword>
<dbReference type="EMBL" id="JAAZHI010000136">
    <property type="protein sequence ID" value="NLA55896.1"/>
    <property type="molecule type" value="Genomic_DNA"/>
</dbReference>
<evidence type="ECO:0000313" key="3">
    <source>
        <dbReference type="Proteomes" id="UP000557899"/>
    </source>
</evidence>
<accession>A0A7X6PMZ0</accession>
<keyword evidence="1" id="KW-0472">Membrane</keyword>
<name>A0A7X6PMZ0_9CORY</name>
<feature type="transmembrane region" description="Helical" evidence="1">
    <location>
        <begin position="29"/>
        <end position="47"/>
    </location>
</feature>
<comment type="caution">
    <text evidence="2">The sequence shown here is derived from an EMBL/GenBank/DDBJ whole genome shotgun (WGS) entry which is preliminary data.</text>
</comment>
<dbReference type="Proteomes" id="UP000557899">
    <property type="component" value="Unassembled WGS sequence"/>
</dbReference>
<protein>
    <submittedName>
        <fullName evidence="2">Uncharacterized protein</fullName>
    </submittedName>
</protein>
<proteinExistence type="predicted"/>